<comment type="caution">
    <text evidence="2">The sequence shown here is derived from an EMBL/GenBank/DDBJ whole genome shotgun (WGS) entry which is preliminary data.</text>
</comment>
<dbReference type="FunFam" id="3.60.10.10:FF:000055">
    <property type="entry name" value="Putative calcium-binding protein"/>
    <property type="match status" value="1"/>
</dbReference>
<evidence type="ECO:0000259" key="1">
    <source>
        <dbReference type="Pfam" id="PF03372"/>
    </source>
</evidence>
<feature type="domain" description="Endonuclease/exonuclease/phosphatase" evidence="1">
    <location>
        <begin position="103"/>
        <end position="292"/>
    </location>
</feature>
<dbReference type="GO" id="GO:0000175">
    <property type="term" value="F:3'-5'-RNA exonuclease activity"/>
    <property type="evidence" value="ECO:0007669"/>
    <property type="project" value="TreeGrafter"/>
</dbReference>
<dbReference type="SUPFAM" id="SSF47473">
    <property type="entry name" value="EF-hand"/>
    <property type="match status" value="1"/>
</dbReference>
<evidence type="ECO:0000313" key="2">
    <source>
        <dbReference type="EMBL" id="THG20987.1"/>
    </source>
</evidence>
<dbReference type="AlphaFoldDB" id="A0A4V3WQN5"/>
<dbReference type="InterPro" id="IPR005135">
    <property type="entry name" value="Endo/exonuclease/phosphatase"/>
</dbReference>
<dbReference type="Gene3D" id="1.10.238.10">
    <property type="entry name" value="EF-hand"/>
    <property type="match status" value="1"/>
</dbReference>
<dbReference type="PANTHER" id="PTHR12121:SF31">
    <property type="entry name" value="FAMILY PROTEIN, PUTATIVE, EXPRESSED-RELATED"/>
    <property type="match status" value="1"/>
</dbReference>
<proteinExistence type="predicted"/>
<dbReference type="InterPro" id="IPR011992">
    <property type="entry name" value="EF-hand-dom_pair"/>
</dbReference>
<evidence type="ECO:0000313" key="3">
    <source>
        <dbReference type="Proteomes" id="UP000306102"/>
    </source>
</evidence>
<name>A0A4V3WQN5_CAMSN</name>
<dbReference type="InterPro" id="IPR050410">
    <property type="entry name" value="CCR4/nocturin_mRNA_transcr"/>
</dbReference>
<keyword evidence="3" id="KW-1185">Reference proteome</keyword>
<dbReference type="InterPro" id="IPR036691">
    <property type="entry name" value="Endo/exonu/phosph_ase_sf"/>
</dbReference>
<dbReference type="Gene3D" id="3.60.10.10">
    <property type="entry name" value="Endonuclease/exonuclease/phosphatase"/>
    <property type="match status" value="1"/>
</dbReference>
<reference evidence="2 3" key="1">
    <citation type="journal article" date="2018" name="Proc. Natl. Acad. Sci. U.S.A.">
        <title>Draft genome sequence of Camellia sinensis var. sinensis provides insights into the evolution of the tea genome and tea quality.</title>
        <authorList>
            <person name="Wei C."/>
            <person name="Yang H."/>
            <person name="Wang S."/>
            <person name="Zhao J."/>
            <person name="Liu C."/>
            <person name="Gao L."/>
            <person name="Xia E."/>
            <person name="Lu Y."/>
            <person name="Tai Y."/>
            <person name="She G."/>
            <person name="Sun J."/>
            <person name="Cao H."/>
            <person name="Tong W."/>
            <person name="Gao Q."/>
            <person name="Li Y."/>
            <person name="Deng W."/>
            <person name="Jiang X."/>
            <person name="Wang W."/>
            <person name="Chen Q."/>
            <person name="Zhang S."/>
            <person name="Li H."/>
            <person name="Wu J."/>
            <person name="Wang P."/>
            <person name="Li P."/>
            <person name="Shi C."/>
            <person name="Zheng F."/>
            <person name="Jian J."/>
            <person name="Huang B."/>
            <person name="Shan D."/>
            <person name="Shi M."/>
            <person name="Fang C."/>
            <person name="Yue Y."/>
            <person name="Li F."/>
            <person name="Li D."/>
            <person name="Wei S."/>
            <person name="Han B."/>
            <person name="Jiang C."/>
            <person name="Yin Y."/>
            <person name="Xia T."/>
            <person name="Zhang Z."/>
            <person name="Bennetzen J.L."/>
            <person name="Zhao S."/>
            <person name="Wan X."/>
        </authorList>
    </citation>
    <scope>NUCLEOTIDE SEQUENCE [LARGE SCALE GENOMIC DNA]</scope>
    <source>
        <strain evidence="3">cv. Shuchazao</strain>
        <tissue evidence="2">Leaf</tissue>
    </source>
</reference>
<sequence>MRLPVVLVAGDNDGTWSGSHGQAGVCPCGEREGTENRKSVELSLSETEKKMMVRWLVLAVVIASSATRQVSGEVVKLLYAFVETFSGLEQDQSCRESDFRAYWLNRNQRILDWLLCERSSIICLQEFWVGNEELVNMYERRLGDAGYINFKLARTNNRGDGLLTSVHKDYFRVLNHRELLFNDIGDRVAQLLHVDLVAPFSQCQSNNVRQEILIVNTHLLFPHDSTLCIIRLDQVYKILQYVESYQKEKKLNPLPIILCGDWNGSKRGHVYKFLRSQGFVSSYDTAHQYADADAQKWISHRNHRGNICGVDFIWLLNPNRYRKLLKTSWSKAVFGMFKYLLRRASLTEHDAFAFLKADSNGDYITYAGFCEALRQLNLIGHSHGLSVEGAHDLWVQADIDGNGVIDYKKFQQRIWNPTWSDQRDEISNEVWEDNVVDNNMGQAIGFSVKNAVLFPTEVEKGTWPEDFSLSDHARLTVVFSPVRMPCPSLAWEYHSLVLFASISPDKLCDREQIAYFATTCLGYAALVKSSVGCFKRWKAFESVAFRTSEMQQTKAKHLLISFFSSLLSFPPFHRCSSLQLPPTTHDKQSAADAASGVLVHVLVDAGSAASGKPKNPPPLLSGYNYF</sequence>
<dbReference type="Pfam" id="PF03372">
    <property type="entry name" value="Exo_endo_phos"/>
    <property type="match status" value="1"/>
</dbReference>
<organism evidence="2 3">
    <name type="scientific">Camellia sinensis var. sinensis</name>
    <name type="common">China tea</name>
    <dbReference type="NCBI Taxonomy" id="542762"/>
    <lineage>
        <taxon>Eukaryota</taxon>
        <taxon>Viridiplantae</taxon>
        <taxon>Streptophyta</taxon>
        <taxon>Embryophyta</taxon>
        <taxon>Tracheophyta</taxon>
        <taxon>Spermatophyta</taxon>
        <taxon>Magnoliopsida</taxon>
        <taxon>eudicotyledons</taxon>
        <taxon>Gunneridae</taxon>
        <taxon>Pentapetalae</taxon>
        <taxon>asterids</taxon>
        <taxon>Ericales</taxon>
        <taxon>Theaceae</taxon>
        <taxon>Camellia</taxon>
    </lineage>
</organism>
<dbReference type="EMBL" id="SDRB02001625">
    <property type="protein sequence ID" value="THG20987.1"/>
    <property type="molecule type" value="Genomic_DNA"/>
</dbReference>
<dbReference type="SUPFAM" id="SSF56219">
    <property type="entry name" value="DNase I-like"/>
    <property type="match status" value="1"/>
</dbReference>
<gene>
    <name evidence="2" type="ORF">TEA_029863</name>
</gene>
<dbReference type="PANTHER" id="PTHR12121">
    <property type="entry name" value="CARBON CATABOLITE REPRESSOR PROTEIN 4"/>
    <property type="match status" value="1"/>
</dbReference>
<accession>A0A4V3WQN5</accession>
<protein>
    <recommendedName>
        <fullName evidence="1">Endonuclease/exonuclease/phosphatase domain-containing protein</fullName>
    </recommendedName>
</protein>
<dbReference type="Proteomes" id="UP000306102">
    <property type="component" value="Unassembled WGS sequence"/>
</dbReference>